<evidence type="ECO:0000256" key="8">
    <source>
        <dbReference type="ARBA" id="ARBA00022777"/>
    </source>
</evidence>
<dbReference type="CDD" id="cd00082">
    <property type="entry name" value="HisKA"/>
    <property type="match status" value="1"/>
</dbReference>
<evidence type="ECO:0000256" key="12">
    <source>
        <dbReference type="PROSITE-ProRule" id="PRU00169"/>
    </source>
</evidence>
<evidence type="ECO:0000256" key="9">
    <source>
        <dbReference type="ARBA" id="ARBA00022840"/>
    </source>
</evidence>
<dbReference type="GO" id="GO:0000155">
    <property type="term" value="F:phosphorelay sensor kinase activity"/>
    <property type="evidence" value="ECO:0007669"/>
    <property type="project" value="InterPro"/>
</dbReference>
<dbReference type="InterPro" id="IPR036890">
    <property type="entry name" value="HATPase_C_sf"/>
</dbReference>
<dbReference type="PROSITE" id="PS50110">
    <property type="entry name" value="RESPONSE_REGULATORY"/>
    <property type="match status" value="1"/>
</dbReference>
<feature type="region of interest" description="Disordered" evidence="14">
    <location>
        <begin position="540"/>
        <end position="571"/>
    </location>
</feature>
<evidence type="ECO:0000256" key="4">
    <source>
        <dbReference type="ARBA" id="ARBA00022475"/>
    </source>
</evidence>
<dbReference type="InterPro" id="IPR001789">
    <property type="entry name" value="Sig_transdc_resp-reg_receiver"/>
</dbReference>
<dbReference type="AlphaFoldDB" id="A0A537JXG2"/>
<evidence type="ECO:0000256" key="1">
    <source>
        <dbReference type="ARBA" id="ARBA00000085"/>
    </source>
</evidence>
<keyword evidence="11" id="KW-0472">Membrane</keyword>
<dbReference type="PRINTS" id="PR00344">
    <property type="entry name" value="BCTRLSENSOR"/>
</dbReference>
<dbReference type="InterPro" id="IPR004358">
    <property type="entry name" value="Sig_transdc_His_kin-like_C"/>
</dbReference>
<evidence type="ECO:0000259" key="18">
    <source>
        <dbReference type="PROSITE" id="PS50113"/>
    </source>
</evidence>
<keyword evidence="6" id="KW-0808">Transferase</keyword>
<keyword evidence="13" id="KW-0175">Coiled coil</keyword>
<dbReference type="InterPro" id="IPR001610">
    <property type="entry name" value="PAC"/>
</dbReference>
<dbReference type="SUPFAM" id="SSF55785">
    <property type="entry name" value="PYP-like sensor domain (PAS domain)"/>
    <property type="match status" value="2"/>
</dbReference>
<feature type="modified residue" description="4-aspartylphosphate" evidence="12">
    <location>
        <position position="628"/>
    </location>
</feature>
<dbReference type="CDD" id="cd17574">
    <property type="entry name" value="REC_OmpR"/>
    <property type="match status" value="1"/>
</dbReference>
<feature type="domain" description="PAC" evidence="18">
    <location>
        <begin position="96"/>
        <end position="150"/>
    </location>
</feature>
<dbReference type="Pfam" id="PF00512">
    <property type="entry name" value="HisKA"/>
    <property type="match status" value="1"/>
</dbReference>
<dbReference type="SMART" id="SM00448">
    <property type="entry name" value="REC"/>
    <property type="match status" value="1"/>
</dbReference>
<comment type="caution">
    <text evidence="19">The sequence shown here is derived from an EMBL/GenBank/DDBJ whole genome shotgun (WGS) entry which is preliminary data.</text>
</comment>
<comment type="subcellular location">
    <subcellularLocation>
        <location evidence="2">Cell membrane</location>
    </subcellularLocation>
</comment>
<sequence length="699" mass="76156">MGGHARGGNGHRFLKESGTDEQVAFLNSILESSTEYSIIVTDLAGTILAWNEGARRIYGYEAAEVVGKATLALLHHPDDVRSGQAKAVLDEALLTGTWEGKLRRVRKNGEEFTARVTKTLRRDPQGHPIGFTLISRDITEEERLAAQLAQQSRERSETAAFLNNILESSTEYSIIAMDLEGNILAWNEGARRNYGYAAEEMVGKQNVRLLHTGEDVEGGKVEAALAAARQAGSFEGEFQRVRKSGEQFTARVVITLRRGASGDPIGYLLVSKDITAEKALEEELRRKNEELAEQYRRVQEANRLKSEFVANMSHELRSPLNGIIGFAELMHGGKVGPMSDPHKEYLGDILTSSRHLLQLINDVLDLARVEAGRMEFHPEPVDLAKLVGEVRDGLRTLAAAKRIQVKTQIDPGLTGVTADPAKLKQLLYNYLSNALKFTLEGGQVTLRARPEAADTYRIEVEDTGIGIRPEDLGRLFVEFQQLDAGAAKKHKGTGLGLALTKRIVEAQGGQVGVRSAPGAGSVFFAVLPRVFWAGRESAAAAGAHPDARSETRPPAVAGVRPDRTPAGRPRAPAKLRAPAVLVVDDDPESQKLVETALMELGYRPVVMPDGESGLRAATRERPAAVVLDLRMPGMSGLEFLDRFRHTDNGSNTPVIVWTRAYLTTQDQSRLKDVAPLVVLKGRGGVEPLVKALQACLPAS</sequence>
<keyword evidence="9" id="KW-0067">ATP-binding</keyword>
<evidence type="ECO:0000256" key="3">
    <source>
        <dbReference type="ARBA" id="ARBA00012438"/>
    </source>
</evidence>
<keyword evidence="5 12" id="KW-0597">Phosphoprotein</keyword>
<evidence type="ECO:0000256" key="10">
    <source>
        <dbReference type="ARBA" id="ARBA00023012"/>
    </source>
</evidence>
<proteinExistence type="predicted"/>
<dbReference type="PROSITE" id="PS50109">
    <property type="entry name" value="HIS_KIN"/>
    <property type="match status" value="1"/>
</dbReference>
<organism evidence="19 20">
    <name type="scientific">Candidatus Segetimicrobium genomatis</name>
    <dbReference type="NCBI Taxonomy" id="2569760"/>
    <lineage>
        <taxon>Bacteria</taxon>
        <taxon>Bacillati</taxon>
        <taxon>Candidatus Sysuimicrobiota</taxon>
        <taxon>Candidatus Sysuimicrobiia</taxon>
        <taxon>Candidatus Sysuimicrobiales</taxon>
        <taxon>Candidatus Segetimicrobiaceae</taxon>
        <taxon>Candidatus Segetimicrobium</taxon>
    </lineage>
</organism>
<dbReference type="SUPFAM" id="SSF55874">
    <property type="entry name" value="ATPase domain of HSP90 chaperone/DNA topoisomerase II/histidine kinase"/>
    <property type="match status" value="1"/>
</dbReference>
<dbReference type="FunFam" id="3.30.565.10:FF:000023">
    <property type="entry name" value="PAS domain-containing sensor histidine kinase"/>
    <property type="match status" value="1"/>
</dbReference>
<feature type="coiled-coil region" evidence="13">
    <location>
        <begin position="274"/>
        <end position="304"/>
    </location>
</feature>
<dbReference type="SUPFAM" id="SSF52172">
    <property type="entry name" value="CheY-like"/>
    <property type="match status" value="1"/>
</dbReference>
<feature type="domain" description="PAS" evidence="17">
    <location>
        <begin position="158"/>
        <end position="217"/>
    </location>
</feature>
<feature type="domain" description="Response regulatory" evidence="16">
    <location>
        <begin position="579"/>
        <end position="699"/>
    </location>
</feature>
<dbReference type="GO" id="GO:0005524">
    <property type="term" value="F:ATP binding"/>
    <property type="evidence" value="ECO:0007669"/>
    <property type="project" value="UniProtKB-KW"/>
</dbReference>
<dbReference type="Pfam" id="PF00072">
    <property type="entry name" value="Response_reg"/>
    <property type="match status" value="1"/>
</dbReference>
<reference evidence="19 20" key="1">
    <citation type="journal article" date="2019" name="Nat. Microbiol.">
        <title>Mediterranean grassland soil C-N compound turnover is dependent on rainfall and depth, and is mediated by genomically divergent microorganisms.</title>
        <authorList>
            <person name="Diamond S."/>
            <person name="Andeer P.F."/>
            <person name="Li Z."/>
            <person name="Crits-Christoph A."/>
            <person name="Burstein D."/>
            <person name="Anantharaman K."/>
            <person name="Lane K.R."/>
            <person name="Thomas B.C."/>
            <person name="Pan C."/>
            <person name="Northen T.R."/>
            <person name="Banfield J.F."/>
        </authorList>
    </citation>
    <scope>NUCLEOTIDE SEQUENCE [LARGE SCALE GENOMIC DNA]</scope>
    <source>
        <strain evidence="19">NP_3</strain>
    </source>
</reference>
<dbReference type="Gene3D" id="3.40.50.2300">
    <property type="match status" value="1"/>
</dbReference>
<dbReference type="SMART" id="SM00086">
    <property type="entry name" value="PAC"/>
    <property type="match status" value="2"/>
</dbReference>
<evidence type="ECO:0000256" key="2">
    <source>
        <dbReference type="ARBA" id="ARBA00004236"/>
    </source>
</evidence>
<dbReference type="InterPro" id="IPR036097">
    <property type="entry name" value="HisK_dim/P_sf"/>
</dbReference>
<keyword evidence="8" id="KW-0418">Kinase</keyword>
<feature type="domain" description="Histidine kinase" evidence="15">
    <location>
        <begin position="311"/>
        <end position="531"/>
    </location>
</feature>
<dbReference type="EC" id="2.7.13.3" evidence="3"/>
<dbReference type="PANTHER" id="PTHR43047">
    <property type="entry name" value="TWO-COMPONENT HISTIDINE PROTEIN KINASE"/>
    <property type="match status" value="1"/>
</dbReference>
<dbReference type="NCBIfam" id="TIGR00229">
    <property type="entry name" value="sensory_box"/>
    <property type="match status" value="2"/>
</dbReference>
<gene>
    <name evidence="19" type="ORF">E6H00_13390</name>
</gene>
<dbReference type="EMBL" id="VBAK01000143">
    <property type="protein sequence ID" value="TMI88231.1"/>
    <property type="molecule type" value="Genomic_DNA"/>
</dbReference>
<dbReference type="InterPro" id="IPR011006">
    <property type="entry name" value="CheY-like_superfamily"/>
</dbReference>
<evidence type="ECO:0000259" key="17">
    <source>
        <dbReference type="PROSITE" id="PS50112"/>
    </source>
</evidence>
<feature type="domain" description="PAC" evidence="18">
    <location>
        <begin position="234"/>
        <end position="286"/>
    </location>
</feature>
<dbReference type="SMART" id="SM00387">
    <property type="entry name" value="HATPase_c"/>
    <property type="match status" value="1"/>
</dbReference>
<evidence type="ECO:0000256" key="5">
    <source>
        <dbReference type="ARBA" id="ARBA00022553"/>
    </source>
</evidence>
<evidence type="ECO:0000256" key="13">
    <source>
        <dbReference type="SAM" id="Coils"/>
    </source>
</evidence>
<dbReference type="Pfam" id="PF02518">
    <property type="entry name" value="HATPase_c"/>
    <property type="match status" value="1"/>
</dbReference>
<dbReference type="InterPro" id="IPR003661">
    <property type="entry name" value="HisK_dim/P_dom"/>
</dbReference>
<dbReference type="Gene3D" id="1.10.287.130">
    <property type="match status" value="1"/>
</dbReference>
<protein>
    <recommendedName>
        <fullName evidence="3">histidine kinase</fullName>
        <ecNumber evidence="3">2.7.13.3</ecNumber>
    </recommendedName>
</protein>
<keyword evidence="10" id="KW-0902">Two-component regulatory system</keyword>
<dbReference type="Proteomes" id="UP000318509">
    <property type="component" value="Unassembled WGS sequence"/>
</dbReference>
<dbReference type="InterPro" id="IPR003594">
    <property type="entry name" value="HATPase_dom"/>
</dbReference>
<dbReference type="GO" id="GO:0009927">
    <property type="term" value="F:histidine phosphotransfer kinase activity"/>
    <property type="evidence" value="ECO:0007669"/>
    <property type="project" value="TreeGrafter"/>
</dbReference>
<evidence type="ECO:0000256" key="7">
    <source>
        <dbReference type="ARBA" id="ARBA00022741"/>
    </source>
</evidence>
<keyword evidence="7" id="KW-0547">Nucleotide-binding</keyword>
<evidence type="ECO:0000313" key="19">
    <source>
        <dbReference type="EMBL" id="TMI88231.1"/>
    </source>
</evidence>
<evidence type="ECO:0000256" key="6">
    <source>
        <dbReference type="ARBA" id="ARBA00022679"/>
    </source>
</evidence>
<dbReference type="SMART" id="SM00091">
    <property type="entry name" value="PAS"/>
    <property type="match status" value="2"/>
</dbReference>
<feature type="domain" description="PAS" evidence="17">
    <location>
        <begin position="22"/>
        <end position="96"/>
    </location>
</feature>
<dbReference type="Gene3D" id="3.30.565.10">
    <property type="entry name" value="Histidine kinase-like ATPase, C-terminal domain"/>
    <property type="match status" value="1"/>
</dbReference>
<dbReference type="SMART" id="SM00388">
    <property type="entry name" value="HisKA"/>
    <property type="match status" value="1"/>
</dbReference>
<dbReference type="Pfam" id="PF00989">
    <property type="entry name" value="PAS"/>
    <property type="match status" value="1"/>
</dbReference>
<dbReference type="InterPro" id="IPR013767">
    <property type="entry name" value="PAS_fold"/>
</dbReference>
<dbReference type="CDD" id="cd00130">
    <property type="entry name" value="PAS"/>
    <property type="match status" value="2"/>
</dbReference>
<dbReference type="InterPro" id="IPR005467">
    <property type="entry name" value="His_kinase_dom"/>
</dbReference>
<dbReference type="Gene3D" id="3.30.450.20">
    <property type="entry name" value="PAS domain"/>
    <property type="match status" value="2"/>
</dbReference>
<dbReference type="PANTHER" id="PTHR43047:SF72">
    <property type="entry name" value="OSMOSENSING HISTIDINE PROTEIN KINASE SLN1"/>
    <property type="match status" value="1"/>
</dbReference>
<dbReference type="PROSITE" id="PS50112">
    <property type="entry name" value="PAS"/>
    <property type="match status" value="2"/>
</dbReference>
<dbReference type="GO" id="GO:0005886">
    <property type="term" value="C:plasma membrane"/>
    <property type="evidence" value="ECO:0007669"/>
    <property type="project" value="UniProtKB-SubCell"/>
</dbReference>
<evidence type="ECO:0000259" key="15">
    <source>
        <dbReference type="PROSITE" id="PS50109"/>
    </source>
</evidence>
<dbReference type="GO" id="GO:0006355">
    <property type="term" value="P:regulation of DNA-templated transcription"/>
    <property type="evidence" value="ECO:0007669"/>
    <property type="project" value="InterPro"/>
</dbReference>
<evidence type="ECO:0000313" key="20">
    <source>
        <dbReference type="Proteomes" id="UP000318509"/>
    </source>
</evidence>
<dbReference type="InterPro" id="IPR000700">
    <property type="entry name" value="PAS-assoc_C"/>
</dbReference>
<dbReference type="SUPFAM" id="SSF47384">
    <property type="entry name" value="Homodimeric domain of signal transducing histidine kinase"/>
    <property type="match status" value="1"/>
</dbReference>
<keyword evidence="4" id="KW-1003">Cell membrane</keyword>
<evidence type="ECO:0000259" key="16">
    <source>
        <dbReference type="PROSITE" id="PS50110"/>
    </source>
</evidence>
<dbReference type="CDD" id="cd16922">
    <property type="entry name" value="HATPase_EvgS-ArcB-TorS-like"/>
    <property type="match status" value="1"/>
</dbReference>
<evidence type="ECO:0000256" key="11">
    <source>
        <dbReference type="ARBA" id="ARBA00023136"/>
    </source>
</evidence>
<dbReference type="InterPro" id="IPR000014">
    <property type="entry name" value="PAS"/>
</dbReference>
<evidence type="ECO:0000256" key="14">
    <source>
        <dbReference type="SAM" id="MobiDB-lite"/>
    </source>
</evidence>
<name>A0A537JXG2_9BACT</name>
<dbReference type="Pfam" id="PF13426">
    <property type="entry name" value="PAS_9"/>
    <property type="match status" value="1"/>
</dbReference>
<accession>A0A537JXG2</accession>
<dbReference type="InterPro" id="IPR035965">
    <property type="entry name" value="PAS-like_dom_sf"/>
</dbReference>
<dbReference type="PROSITE" id="PS50113">
    <property type="entry name" value="PAC"/>
    <property type="match status" value="2"/>
</dbReference>
<comment type="catalytic activity">
    <reaction evidence="1">
        <text>ATP + protein L-histidine = ADP + protein N-phospho-L-histidine.</text>
        <dbReference type="EC" id="2.7.13.3"/>
    </reaction>
</comment>